<evidence type="ECO:0000313" key="1">
    <source>
        <dbReference type="EMBL" id="NGZ77974.1"/>
    </source>
</evidence>
<keyword evidence="2" id="KW-1185">Reference proteome</keyword>
<proteinExistence type="predicted"/>
<organism evidence="1 2">
    <name type="scientific">Saccharibacillus alkalitolerans</name>
    <dbReference type="NCBI Taxonomy" id="2705290"/>
    <lineage>
        <taxon>Bacteria</taxon>
        <taxon>Bacillati</taxon>
        <taxon>Bacillota</taxon>
        <taxon>Bacilli</taxon>
        <taxon>Bacillales</taxon>
        <taxon>Paenibacillaceae</taxon>
        <taxon>Saccharibacillus</taxon>
    </lineage>
</organism>
<reference evidence="1 2" key="1">
    <citation type="submission" date="2020-01" db="EMBL/GenBank/DDBJ databases">
        <title>Polyphasic characterisation and genomic insights into a novel alkali tolerant bacterium VR-M41.</title>
        <authorList>
            <person name="Vemuluri V.R."/>
        </authorList>
    </citation>
    <scope>NUCLEOTIDE SEQUENCE [LARGE SCALE GENOMIC DNA]</scope>
    <source>
        <strain evidence="1 2">VR-M41</strain>
    </source>
</reference>
<gene>
    <name evidence="1" type="ORF">GYN08_22025</name>
</gene>
<dbReference type="Proteomes" id="UP000800303">
    <property type="component" value="Unassembled WGS sequence"/>
</dbReference>
<name>A0ABX0FCT3_9BACL</name>
<protein>
    <submittedName>
        <fullName evidence="1">Uncharacterized protein</fullName>
    </submittedName>
</protein>
<accession>A0ABX0FCT3</accession>
<comment type="caution">
    <text evidence="1">The sequence shown here is derived from an EMBL/GenBank/DDBJ whole genome shotgun (WGS) entry which is preliminary data.</text>
</comment>
<dbReference type="RefSeq" id="WP_166279410.1">
    <property type="nucleotide sequence ID" value="NZ_JAAFGS010000012.1"/>
</dbReference>
<dbReference type="EMBL" id="JAAFGS010000012">
    <property type="protein sequence ID" value="NGZ77974.1"/>
    <property type="molecule type" value="Genomic_DNA"/>
</dbReference>
<sequence length="50" mass="5885">MDTSGAYRIEPRFDAAFDSENRMMLVKRPETGEYRYVDHDGNEVQFSSEH</sequence>
<evidence type="ECO:0000313" key="2">
    <source>
        <dbReference type="Proteomes" id="UP000800303"/>
    </source>
</evidence>